<dbReference type="NCBIfam" id="TIGR02273">
    <property type="entry name" value="16S_RimM"/>
    <property type="match status" value="1"/>
</dbReference>
<dbReference type="PANTHER" id="PTHR33692:SF1">
    <property type="entry name" value="RIBOSOME MATURATION FACTOR RIMM"/>
    <property type="match status" value="1"/>
</dbReference>
<keyword evidence="4 5" id="KW-0143">Chaperone</keyword>
<evidence type="ECO:0000313" key="8">
    <source>
        <dbReference type="EMBL" id="TDQ75277.1"/>
    </source>
</evidence>
<comment type="function">
    <text evidence="5">An accessory protein needed during the final step in the assembly of 30S ribosomal subunit, possibly for assembly of the head region. Essential for efficient processing of 16S rRNA. May be needed both before and after RbfA during the maturation of 16S rRNA. It has affinity for free ribosomal 30S subunits but not for 70S ribosomes.</text>
</comment>
<dbReference type="SUPFAM" id="SSF50447">
    <property type="entry name" value="Translation proteins"/>
    <property type="match status" value="1"/>
</dbReference>
<dbReference type="InterPro" id="IPR011033">
    <property type="entry name" value="PRC_barrel-like_sf"/>
</dbReference>
<evidence type="ECO:0000259" key="7">
    <source>
        <dbReference type="Pfam" id="PF24986"/>
    </source>
</evidence>
<dbReference type="GO" id="GO:0043022">
    <property type="term" value="F:ribosome binding"/>
    <property type="evidence" value="ECO:0007669"/>
    <property type="project" value="InterPro"/>
</dbReference>
<proteinExistence type="inferred from homology"/>
<dbReference type="InterPro" id="IPR036976">
    <property type="entry name" value="RimM_N_sf"/>
</dbReference>
<feature type="domain" description="Ribosome maturation factor RimM PRC barrel" evidence="7">
    <location>
        <begin position="121"/>
        <end position="187"/>
    </location>
</feature>
<dbReference type="GO" id="GO:0042274">
    <property type="term" value="P:ribosomal small subunit biogenesis"/>
    <property type="evidence" value="ECO:0007669"/>
    <property type="project" value="UniProtKB-UniRule"/>
</dbReference>
<dbReference type="GO" id="GO:0005737">
    <property type="term" value="C:cytoplasm"/>
    <property type="evidence" value="ECO:0007669"/>
    <property type="project" value="UniProtKB-SubCell"/>
</dbReference>
<evidence type="ECO:0000259" key="6">
    <source>
        <dbReference type="Pfam" id="PF01782"/>
    </source>
</evidence>
<comment type="subcellular location">
    <subcellularLocation>
        <location evidence="5">Cytoplasm</location>
    </subcellularLocation>
</comment>
<dbReference type="InterPro" id="IPR011961">
    <property type="entry name" value="RimM"/>
</dbReference>
<feature type="domain" description="RimM N-terminal" evidence="6">
    <location>
        <begin position="28"/>
        <end position="108"/>
    </location>
</feature>
<evidence type="ECO:0000256" key="1">
    <source>
        <dbReference type="ARBA" id="ARBA00022490"/>
    </source>
</evidence>
<comment type="domain">
    <text evidence="5">The PRC barrel domain binds ribosomal protein uS19.</text>
</comment>
<evidence type="ECO:0000256" key="2">
    <source>
        <dbReference type="ARBA" id="ARBA00022517"/>
    </source>
</evidence>
<evidence type="ECO:0000313" key="9">
    <source>
        <dbReference type="Proteomes" id="UP000295292"/>
    </source>
</evidence>
<name>A0A4R6WD64_9SPHI</name>
<dbReference type="Gene3D" id="2.40.30.60">
    <property type="entry name" value="RimM"/>
    <property type="match status" value="1"/>
</dbReference>
<evidence type="ECO:0000256" key="5">
    <source>
        <dbReference type="HAMAP-Rule" id="MF_00014"/>
    </source>
</evidence>
<dbReference type="Pfam" id="PF01782">
    <property type="entry name" value="RimM"/>
    <property type="match status" value="1"/>
</dbReference>
<dbReference type="AlphaFoldDB" id="A0A4R6WD64"/>
<keyword evidence="9" id="KW-1185">Reference proteome</keyword>
<dbReference type="Gene3D" id="2.30.30.240">
    <property type="entry name" value="PRC-barrel domain"/>
    <property type="match status" value="1"/>
</dbReference>
<dbReference type="Proteomes" id="UP000295292">
    <property type="component" value="Unassembled WGS sequence"/>
</dbReference>
<dbReference type="SUPFAM" id="SSF50346">
    <property type="entry name" value="PRC-barrel domain"/>
    <property type="match status" value="1"/>
</dbReference>
<keyword evidence="1 5" id="KW-0963">Cytoplasm</keyword>
<dbReference type="PANTHER" id="PTHR33692">
    <property type="entry name" value="RIBOSOME MATURATION FACTOR RIMM"/>
    <property type="match status" value="1"/>
</dbReference>
<keyword evidence="3 5" id="KW-0698">rRNA processing</keyword>
<accession>A0A4R6WD64</accession>
<dbReference type="EMBL" id="SNYV01000017">
    <property type="protein sequence ID" value="TDQ75277.1"/>
    <property type="molecule type" value="Genomic_DNA"/>
</dbReference>
<gene>
    <name evidence="5" type="primary">rimM</name>
    <name evidence="8" type="ORF">CLV99_3877</name>
</gene>
<dbReference type="GO" id="GO:0005840">
    <property type="term" value="C:ribosome"/>
    <property type="evidence" value="ECO:0007669"/>
    <property type="project" value="InterPro"/>
</dbReference>
<comment type="subunit">
    <text evidence="5">Binds ribosomal protein uS19.</text>
</comment>
<evidence type="ECO:0000256" key="4">
    <source>
        <dbReference type="ARBA" id="ARBA00023186"/>
    </source>
</evidence>
<sequence length="193" mass="22761">MIWTDFLFLIFIFGFYSENMTIEESFYIGYVSKTRGLKGEVQLFFEFEDYDDLELEIIFLEVNKKLVPYFVDQIKLHNNSTAYATFEDVDHIDKAQALVRKKMYLPNDKMPERDPDDFRYTDLVGYLVIDEEHGELGEIIDVQEMPQQFIATVDMDGKEMMFPLSEDLILGIDQEEEIIEVELPEGLVDLYKE</sequence>
<dbReference type="Pfam" id="PF24986">
    <property type="entry name" value="PRC_RimM"/>
    <property type="match status" value="1"/>
</dbReference>
<comment type="caution">
    <text evidence="8">The sequence shown here is derived from an EMBL/GenBank/DDBJ whole genome shotgun (WGS) entry which is preliminary data.</text>
</comment>
<comment type="similarity">
    <text evidence="5">Belongs to the RimM family.</text>
</comment>
<dbReference type="HAMAP" id="MF_00014">
    <property type="entry name" value="Ribosome_mat_RimM"/>
    <property type="match status" value="1"/>
</dbReference>
<reference evidence="8 9" key="1">
    <citation type="submission" date="2019-03" db="EMBL/GenBank/DDBJ databases">
        <title>Genomic Encyclopedia of Archaeal and Bacterial Type Strains, Phase II (KMG-II): from individual species to whole genera.</title>
        <authorList>
            <person name="Goeker M."/>
        </authorList>
    </citation>
    <scope>NUCLEOTIDE SEQUENCE [LARGE SCALE GENOMIC DNA]</scope>
    <source>
        <strain evidence="8 9">DSM 28353</strain>
    </source>
</reference>
<dbReference type="InterPro" id="IPR002676">
    <property type="entry name" value="RimM_N"/>
</dbReference>
<keyword evidence="2 5" id="KW-0690">Ribosome biogenesis</keyword>
<dbReference type="GO" id="GO:0006364">
    <property type="term" value="P:rRNA processing"/>
    <property type="evidence" value="ECO:0007669"/>
    <property type="project" value="UniProtKB-UniRule"/>
</dbReference>
<organism evidence="8 9">
    <name type="scientific">Sphingobacterium yanglingense</name>
    <dbReference type="NCBI Taxonomy" id="1437280"/>
    <lineage>
        <taxon>Bacteria</taxon>
        <taxon>Pseudomonadati</taxon>
        <taxon>Bacteroidota</taxon>
        <taxon>Sphingobacteriia</taxon>
        <taxon>Sphingobacteriales</taxon>
        <taxon>Sphingobacteriaceae</taxon>
        <taxon>Sphingobacterium</taxon>
    </lineage>
</organism>
<evidence type="ECO:0000256" key="3">
    <source>
        <dbReference type="ARBA" id="ARBA00022552"/>
    </source>
</evidence>
<dbReference type="InterPro" id="IPR009000">
    <property type="entry name" value="Transl_B-barrel_sf"/>
</dbReference>
<protein>
    <recommendedName>
        <fullName evidence="5">Ribosome maturation factor RimM</fullName>
    </recommendedName>
</protein>
<dbReference type="InterPro" id="IPR056792">
    <property type="entry name" value="PRC_RimM"/>
</dbReference>